<reference evidence="1 2" key="1">
    <citation type="submission" date="2020-03" db="EMBL/GenBank/DDBJ databases">
        <title>The role of nitrogen metabolism on polyethylene biodegradation.</title>
        <authorList>
            <person name="Peixoto J."/>
            <person name="Vizzotto C.S."/>
            <person name="Ramos A."/>
            <person name="Alves G."/>
            <person name="Steindorff A."/>
            <person name="Kruger R."/>
        </authorList>
    </citation>
    <scope>NUCLEOTIDE SEQUENCE [LARGE SCALE GENOMIC DNA]</scope>
    <source>
        <strain evidence="1 2">PE63</strain>
    </source>
</reference>
<dbReference type="EMBL" id="JAANES010000001">
    <property type="protein sequence ID" value="MBS3018418.1"/>
    <property type="molecule type" value="Genomic_DNA"/>
</dbReference>
<comment type="caution">
    <text evidence="1">The sequence shown here is derived from an EMBL/GenBank/DDBJ whole genome shotgun (WGS) entry which is preliminary data.</text>
</comment>
<evidence type="ECO:0000313" key="1">
    <source>
        <dbReference type="EMBL" id="MBS3018418.1"/>
    </source>
</evidence>
<organism evidence="1 2">
    <name type="scientific">Comamonas brasiliensis</name>
    <dbReference type="NCBI Taxonomy" id="1812482"/>
    <lineage>
        <taxon>Bacteria</taxon>
        <taxon>Pseudomonadati</taxon>
        <taxon>Pseudomonadota</taxon>
        <taxon>Betaproteobacteria</taxon>
        <taxon>Burkholderiales</taxon>
        <taxon>Comamonadaceae</taxon>
        <taxon>Comamonas</taxon>
    </lineage>
</organism>
<proteinExistence type="predicted"/>
<protein>
    <submittedName>
        <fullName evidence="1">Uncharacterized protein</fullName>
    </submittedName>
</protein>
<sequence length="80" mass="9058">MEFAYTVSSLNRPRASVGKRAFLNLTTQNCAHLRERERGVTVRWCAFKHLDGRSEQSFCNAFGSSGIRYCARDQVSIEVA</sequence>
<name>A0ABS5LPJ2_9BURK</name>
<evidence type="ECO:0000313" key="2">
    <source>
        <dbReference type="Proteomes" id="UP001647436"/>
    </source>
</evidence>
<keyword evidence="2" id="KW-1185">Reference proteome</keyword>
<dbReference type="Proteomes" id="UP001647436">
    <property type="component" value="Unassembled WGS sequence"/>
</dbReference>
<accession>A0ABS5LPJ2</accession>
<gene>
    <name evidence="1" type="ORF">DJFAAGMI_01150</name>
</gene>